<dbReference type="OrthoDB" id="302728at2759"/>
<comment type="caution">
    <text evidence="9">The sequence shown here is derived from an EMBL/GenBank/DDBJ whole genome shotgun (WGS) entry which is preliminary data.</text>
</comment>
<comment type="subcellular location">
    <subcellularLocation>
        <location evidence="1">Membrane</location>
        <topology evidence="1">Multi-pass membrane protein</topology>
    </subcellularLocation>
</comment>
<keyword evidence="3 7" id="KW-0812">Transmembrane</keyword>
<evidence type="ECO:0000259" key="8">
    <source>
        <dbReference type="Pfam" id="PF01529"/>
    </source>
</evidence>
<feature type="transmembrane region" description="Helical" evidence="7">
    <location>
        <begin position="37"/>
        <end position="65"/>
    </location>
</feature>
<dbReference type="PROSITE" id="PS50216">
    <property type="entry name" value="DHHC"/>
    <property type="match status" value="1"/>
</dbReference>
<dbReference type="EC" id="2.3.1.225" evidence="7"/>
<reference evidence="9 10" key="1">
    <citation type="submission" date="2019-01" db="EMBL/GenBank/DDBJ databases">
        <title>A draft genome assembly of the solar-powered sea slug Elysia chlorotica.</title>
        <authorList>
            <person name="Cai H."/>
            <person name="Li Q."/>
            <person name="Fang X."/>
            <person name="Li J."/>
            <person name="Curtis N.E."/>
            <person name="Altenburger A."/>
            <person name="Shibata T."/>
            <person name="Feng M."/>
            <person name="Maeda T."/>
            <person name="Schwartz J.A."/>
            <person name="Shigenobu S."/>
            <person name="Lundholm N."/>
            <person name="Nishiyama T."/>
            <person name="Yang H."/>
            <person name="Hasebe M."/>
            <person name="Li S."/>
            <person name="Pierce S.K."/>
            <person name="Wang J."/>
        </authorList>
    </citation>
    <scope>NUCLEOTIDE SEQUENCE [LARGE SCALE GENOMIC DNA]</scope>
    <source>
        <strain evidence="9">EC2010</strain>
        <tissue evidence="9">Whole organism of an adult</tissue>
    </source>
</reference>
<dbReference type="GO" id="GO:0019706">
    <property type="term" value="F:protein-cysteine S-palmitoyltransferase activity"/>
    <property type="evidence" value="ECO:0007669"/>
    <property type="project" value="UniProtKB-EC"/>
</dbReference>
<evidence type="ECO:0000256" key="7">
    <source>
        <dbReference type="RuleBase" id="RU079119"/>
    </source>
</evidence>
<keyword evidence="4 7" id="KW-1133">Transmembrane helix</keyword>
<name>A0A3S1HDV6_ELYCH</name>
<dbReference type="STRING" id="188477.A0A3S1HDV6"/>
<evidence type="ECO:0000313" key="10">
    <source>
        <dbReference type="Proteomes" id="UP000271974"/>
    </source>
</evidence>
<comment type="domain">
    <text evidence="7">The DHHC domain is required for palmitoyltransferase activity.</text>
</comment>
<keyword evidence="2 7" id="KW-0808">Transferase</keyword>
<accession>A0A3S1HDV6</accession>
<comment type="similarity">
    <text evidence="7">Belongs to the DHHC palmitoyltransferase family.</text>
</comment>
<evidence type="ECO:0000256" key="5">
    <source>
        <dbReference type="ARBA" id="ARBA00023136"/>
    </source>
</evidence>
<keyword evidence="10" id="KW-1185">Reference proteome</keyword>
<feature type="transmembrane region" description="Helical" evidence="7">
    <location>
        <begin position="177"/>
        <end position="198"/>
    </location>
</feature>
<dbReference type="PANTHER" id="PTHR22883">
    <property type="entry name" value="ZINC FINGER DHHC DOMAIN CONTAINING PROTEIN"/>
    <property type="match status" value="1"/>
</dbReference>
<evidence type="ECO:0000256" key="6">
    <source>
        <dbReference type="ARBA" id="ARBA00023315"/>
    </source>
</evidence>
<dbReference type="GO" id="GO:0005794">
    <property type="term" value="C:Golgi apparatus"/>
    <property type="evidence" value="ECO:0007669"/>
    <property type="project" value="TreeGrafter"/>
</dbReference>
<dbReference type="Proteomes" id="UP000271974">
    <property type="component" value="Unassembled WGS sequence"/>
</dbReference>
<dbReference type="AlphaFoldDB" id="A0A3S1HDV6"/>
<feature type="domain" description="Palmitoyltransferase DHHC" evidence="8">
    <location>
        <begin position="131"/>
        <end position="199"/>
    </location>
</feature>
<keyword evidence="5 7" id="KW-0472">Membrane</keyword>
<dbReference type="GO" id="GO:0006612">
    <property type="term" value="P:protein targeting to membrane"/>
    <property type="evidence" value="ECO:0007669"/>
    <property type="project" value="TreeGrafter"/>
</dbReference>
<dbReference type="GO" id="GO:0016020">
    <property type="term" value="C:membrane"/>
    <property type="evidence" value="ECO:0007669"/>
    <property type="project" value="UniProtKB-SubCell"/>
</dbReference>
<gene>
    <name evidence="9" type="ORF">EGW08_014837</name>
</gene>
<protein>
    <recommendedName>
        <fullName evidence="7">Palmitoyltransferase</fullName>
        <ecNumber evidence="7">2.3.1.225</ecNumber>
    </recommendedName>
</protein>
<dbReference type="GO" id="GO:0005783">
    <property type="term" value="C:endoplasmic reticulum"/>
    <property type="evidence" value="ECO:0007669"/>
    <property type="project" value="TreeGrafter"/>
</dbReference>
<dbReference type="EMBL" id="RQTK01000584">
    <property type="protein sequence ID" value="RUS77391.1"/>
    <property type="molecule type" value="Genomic_DNA"/>
</dbReference>
<sequence length="201" mass="22604">MVVERRKKSPNWHNLTLKEKYQQHWESKSFQPSDRSITLFGMSVVWINTASLVLEGFALLLPHYFAPGDVGNAGLGKGSSNTGLLLSKLATLYLFLGTAFQWWYLRDGSADRVTKSTSHGISQDGGLPQGWKFCASCQLYGPPRSHHCELCKACILKRDHHCFFSGSCVGYHNQRHFVIFLVYAFIASVYGVFMQGAYLKS</sequence>
<dbReference type="PANTHER" id="PTHR22883:SF452">
    <property type="entry name" value="PALMITOYLTRANSFERASE"/>
    <property type="match status" value="1"/>
</dbReference>
<comment type="catalytic activity">
    <reaction evidence="7">
        <text>L-cysteinyl-[protein] + hexadecanoyl-CoA = S-hexadecanoyl-L-cysteinyl-[protein] + CoA</text>
        <dbReference type="Rhea" id="RHEA:36683"/>
        <dbReference type="Rhea" id="RHEA-COMP:10131"/>
        <dbReference type="Rhea" id="RHEA-COMP:11032"/>
        <dbReference type="ChEBI" id="CHEBI:29950"/>
        <dbReference type="ChEBI" id="CHEBI:57287"/>
        <dbReference type="ChEBI" id="CHEBI:57379"/>
        <dbReference type="ChEBI" id="CHEBI:74151"/>
        <dbReference type="EC" id="2.3.1.225"/>
    </reaction>
</comment>
<evidence type="ECO:0000256" key="4">
    <source>
        <dbReference type="ARBA" id="ARBA00022989"/>
    </source>
</evidence>
<feature type="transmembrane region" description="Helical" evidence="7">
    <location>
        <begin position="85"/>
        <end position="105"/>
    </location>
</feature>
<dbReference type="InterPro" id="IPR001594">
    <property type="entry name" value="Palmitoyltrfase_DHHC"/>
</dbReference>
<evidence type="ECO:0000313" key="9">
    <source>
        <dbReference type="EMBL" id="RUS77391.1"/>
    </source>
</evidence>
<feature type="non-terminal residue" evidence="9">
    <location>
        <position position="201"/>
    </location>
</feature>
<evidence type="ECO:0000256" key="1">
    <source>
        <dbReference type="ARBA" id="ARBA00004141"/>
    </source>
</evidence>
<evidence type="ECO:0000256" key="2">
    <source>
        <dbReference type="ARBA" id="ARBA00022679"/>
    </source>
</evidence>
<organism evidence="9 10">
    <name type="scientific">Elysia chlorotica</name>
    <name type="common">Eastern emerald elysia</name>
    <name type="synonym">Sea slug</name>
    <dbReference type="NCBI Taxonomy" id="188477"/>
    <lineage>
        <taxon>Eukaryota</taxon>
        <taxon>Metazoa</taxon>
        <taxon>Spiralia</taxon>
        <taxon>Lophotrochozoa</taxon>
        <taxon>Mollusca</taxon>
        <taxon>Gastropoda</taxon>
        <taxon>Heterobranchia</taxon>
        <taxon>Euthyneura</taxon>
        <taxon>Panpulmonata</taxon>
        <taxon>Sacoglossa</taxon>
        <taxon>Placobranchoidea</taxon>
        <taxon>Plakobranchidae</taxon>
        <taxon>Elysia</taxon>
    </lineage>
</organism>
<dbReference type="InterPro" id="IPR039859">
    <property type="entry name" value="PFA4/ZDH16/20/ERF2-like"/>
</dbReference>
<proteinExistence type="inferred from homology"/>
<evidence type="ECO:0000256" key="3">
    <source>
        <dbReference type="ARBA" id="ARBA00022692"/>
    </source>
</evidence>
<dbReference type="Pfam" id="PF01529">
    <property type="entry name" value="DHHC"/>
    <property type="match status" value="1"/>
</dbReference>
<keyword evidence="6 7" id="KW-0012">Acyltransferase</keyword>